<proteinExistence type="predicted"/>
<keyword evidence="1" id="KW-0813">Transport</keyword>
<dbReference type="HOGENOM" id="CLU_128253_1_2_6"/>
<dbReference type="Gene3D" id="1.10.760.10">
    <property type="entry name" value="Cytochrome c-like domain"/>
    <property type="match status" value="1"/>
</dbReference>
<keyword evidence="7" id="KW-0732">Signal</keyword>
<dbReference type="GO" id="GO:0020037">
    <property type="term" value="F:heme binding"/>
    <property type="evidence" value="ECO:0007669"/>
    <property type="project" value="InterPro"/>
</dbReference>
<evidence type="ECO:0000259" key="8">
    <source>
        <dbReference type="PROSITE" id="PS51007"/>
    </source>
</evidence>
<keyword evidence="4" id="KW-0249">Electron transport</keyword>
<dbReference type="InterPro" id="IPR050597">
    <property type="entry name" value="Cytochrome_c_Oxidase_Subunit"/>
</dbReference>
<evidence type="ECO:0000256" key="7">
    <source>
        <dbReference type="SAM" id="SignalP"/>
    </source>
</evidence>
<keyword evidence="10" id="KW-1185">Reference proteome</keyword>
<dbReference type="PANTHER" id="PTHR33751:SF9">
    <property type="entry name" value="CYTOCHROME C4"/>
    <property type="match status" value="1"/>
</dbReference>
<protein>
    <submittedName>
        <fullName evidence="9">Cytochrome c553</fullName>
    </submittedName>
</protein>
<accession>H8L0V0</accession>
<feature type="domain" description="Cytochrome c" evidence="8">
    <location>
        <begin position="27"/>
        <end position="108"/>
    </location>
</feature>
<dbReference type="GO" id="GO:0009055">
    <property type="term" value="F:electron transfer activity"/>
    <property type="evidence" value="ECO:0007669"/>
    <property type="project" value="InterPro"/>
</dbReference>
<feature type="signal peptide" evidence="7">
    <location>
        <begin position="1"/>
        <end position="25"/>
    </location>
</feature>
<dbReference type="Pfam" id="PF00034">
    <property type="entry name" value="Cytochrom_C"/>
    <property type="match status" value="1"/>
</dbReference>
<dbReference type="eggNOG" id="COG2863">
    <property type="taxonomic scope" value="Bacteria"/>
</dbReference>
<dbReference type="GO" id="GO:0046872">
    <property type="term" value="F:metal ion binding"/>
    <property type="evidence" value="ECO:0007669"/>
    <property type="project" value="UniProtKB-KW"/>
</dbReference>
<dbReference type="AlphaFoldDB" id="H8L0V0"/>
<evidence type="ECO:0000313" key="10">
    <source>
        <dbReference type="Proteomes" id="UP000005234"/>
    </source>
</evidence>
<dbReference type="InterPro" id="IPR009056">
    <property type="entry name" value="Cyt_c-like_dom"/>
</dbReference>
<evidence type="ECO:0000313" key="9">
    <source>
        <dbReference type="EMBL" id="AFC85356.1"/>
    </source>
</evidence>
<evidence type="ECO:0000256" key="2">
    <source>
        <dbReference type="ARBA" id="ARBA00022617"/>
    </source>
</evidence>
<dbReference type="KEGG" id="fau:Fraau_0887"/>
<dbReference type="InterPro" id="IPR036909">
    <property type="entry name" value="Cyt_c-like_dom_sf"/>
</dbReference>
<reference evidence="9" key="1">
    <citation type="submission" date="2012-02" db="EMBL/GenBank/DDBJ databases">
        <title>The complete genome of Frateuria aurantia DSM 6220.</title>
        <authorList>
            <consortium name="US DOE Joint Genome Institute (JGI-PGF)"/>
            <person name="Lucas S."/>
            <person name="Copeland A."/>
            <person name="Lapidus A."/>
            <person name="Glavina del Rio T."/>
            <person name="Dalin E."/>
            <person name="Tice H."/>
            <person name="Bruce D."/>
            <person name="Goodwin L."/>
            <person name="Pitluck S."/>
            <person name="Peters L."/>
            <person name="Ovchinnikova G."/>
            <person name="Teshima H."/>
            <person name="Kyrpides N."/>
            <person name="Mavromatis K."/>
            <person name="Ivanova N."/>
            <person name="Brettin T."/>
            <person name="Detter J.C."/>
            <person name="Han C."/>
            <person name="Larimer F."/>
            <person name="Land M."/>
            <person name="Hauser L."/>
            <person name="Markowitz V."/>
            <person name="Cheng J.-F."/>
            <person name="Hugenholtz P."/>
            <person name="Woyke T."/>
            <person name="Wu D."/>
            <person name="Brambilla E."/>
            <person name="Klenk H.-P."/>
            <person name="Eisen J.A."/>
        </authorList>
    </citation>
    <scope>NUCLEOTIDE SEQUENCE</scope>
    <source>
        <strain evidence="9">DSM 6220</strain>
    </source>
</reference>
<name>H8L0V0_FRAAD</name>
<evidence type="ECO:0000256" key="6">
    <source>
        <dbReference type="PROSITE-ProRule" id="PRU00433"/>
    </source>
</evidence>
<sequence length="109" mass="11774">MSSLNRLRMLGLVVAGMMLAGGLHAEGDKANGRKLVYTCNGCHGVPGWSNVYPSYPVPEIVGQNQQYIVDALEAYKHGQRIHPTMQAQAQSLSDQEIADVAAYLSSLSK</sequence>
<keyword evidence="2 6" id="KW-0349">Heme</keyword>
<evidence type="ECO:0000256" key="5">
    <source>
        <dbReference type="ARBA" id="ARBA00023004"/>
    </source>
</evidence>
<keyword evidence="5 6" id="KW-0408">Iron</keyword>
<evidence type="ECO:0000256" key="3">
    <source>
        <dbReference type="ARBA" id="ARBA00022723"/>
    </source>
</evidence>
<evidence type="ECO:0000256" key="4">
    <source>
        <dbReference type="ARBA" id="ARBA00022982"/>
    </source>
</evidence>
<evidence type="ECO:0000256" key="1">
    <source>
        <dbReference type="ARBA" id="ARBA00022448"/>
    </source>
</evidence>
<keyword evidence="3 6" id="KW-0479">Metal-binding</keyword>
<dbReference type="EMBL" id="CP003350">
    <property type="protein sequence ID" value="AFC85356.1"/>
    <property type="molecule type" value="Genomic_DNA"/>
</dbReference>
<dbReference type="Proteomes" id="UP000005234">
    <property type="component" value="Chromosome"/>
</dbReference>
<dbReference type="PANTHER" id="PTHR33751">
    <property type="entry name" value="CBB3-TYPE CYTOCHROME C OXIDASE SUBUNIT FIXP"/>
    <property type="match status" value="1"/>
</dbReference>
<organism evidence="9 10">
    <name type="scientific">Frateuria aurantia (strain ATCC 33424 / DSM 6220 / KCTC 2777 / LMG 1558 / NBRC 3245 / NCIMB 13370)</name>
    <name type="common">Acetobacter aurantius</name>
    <dbReference type="NCBI Taxonomy" id="767434"/>
    <lineage>
        <taxon>Bacteria</taxon>
        <taxon>Pseudomonadati</taxon>
        <taxon>Pseudomonadota</taxon>
        <taxon>Gammaproteobacteria</taxon>
        <taxon>Lysobacterales</taxon>
        <taxon>Rhodanobacteraceae</taxon>
        <taxon>Frateuria</taxon>
    </lineage>
</organism>
<gene>
    <name evidence="9" type="ordered locus">Fraau_0887</name>
</gene>
<dbReference type="SUPFAM" id="SSF46626">
    <property type="entry name" value="Cytochrome c"/>
    <property type="match status" value="1"/>
</dbReference>
<dbReference type="PROSITE" id="PS51007">
    <property type="entry name" value="CYTC"/>
    <property type="match status" value="1"/>
</dbReference>
<dbReference type="STRING" id="767434.Fraau_0887"/>
<feature type="chain" id="PRO_5003615537" evidence="7">
    <location>
        <begin position="26"/>
        <end position="109"/>
    </location>
</feature>